<dbReference type="GO" id="GO:0000976">
    <property type="term" value="F:transcription cis-regulatory region binding"/>
    <property type="evidence" value="ECO:0007669"/>
    <property type="project" value="TreeGrafter"/>
</dbReference>
<dbReference type="PROSITE" id="PS50977">
    <property type="entry name" value="HTH_TETR_2"/>
    <property type="match status" value="1"/>
</dbReference>
<keyword evidence="3" id="KW-0804">Transcription</keyword>
<sequence length="205" mass="23048">MGNRRNKTAEAILEAGKREFLKYGYEQASLRRIAGEASVTTGAIYGYFPGKEALFEALTRDAAEELVNMYVKTHEDFAALAPDEQPGMLSDITEEYVPRMVNFIYDHFDAFKLLMCCGAPGARDGFFDRLAAVEEKSCWDFVGAVKTLGHPVPEMSDTLIHILCRSFFQQLHEFVSHDVPREQAVSCSVTLSRFQHAGWIRILGL</sequence>
<organism evidence="6 7">
    <name type="scientific">[Clostridium] citroniae WAL-19142</name>
    <dbReference type="NCBI Taxonomy" id="742734"/>
    <lineage>
        <taxon>Bacteria</taxon>
        <taxon>Bacillati</taxon>
        <taxon>Bacillota</taxon>
        <taxon>Clostridia</taxon>
        <taxon>Lachnospirales</taxon>
        <taxon>Lachnospiraceae</taxon>
        <taxon>Enterocloster</taxon>
    </lineage>
</organism>
<dbReference type="InterPro" id="IPR009057">
    <property type="entry name" value="Homeodomain-like_sf"/>
</dbReference>
<dbReference type="InterPro" id="IPR050109">
    <property type="entry name" value="HTH-type_TetR-like_transc_reg"/>
</dbReference>
<dbReference type="PANTHER" id="PTHR30055:SF234">
    <property type="entry name" value="HTH-TYPE TRANSCRIPTIONAL REGULATOR BETI"/>
    <property type="match status" value="1"/>
</dbReference>
<dbReference type="EMBL" id="ADLK01000037">
    <property type="protein sequence ID" value="KMW14437.1"/>
    <property type="molecule type" value="Genomic_DNA"/>
</dbReference>
<keyword evidence="2 4" id="KW-0238">DNA-binding</keyword>
<evidence type="ECO:0000313" key="6">
    <source>
        <dbReference type="EMBL" id="KMW14437.1"/>
    </source>
</evidence>
<dbReference type="GeneID" id="93164315"/>
<dbReference type="PATRIC" id="fig|742734.4.peg.5078"/>
<comment type="caution">
    <text evidence="6">The sequence shown here is derived from an EMBL/GenBank/DDBJ whole genome shotgun (WGS) entry which is preliminary data.</text>
</comment>
<dbReference type="Proteomes" id="UP000037392">
    <property type="component" value="Unassembled WGS sequence"/>
</dbReference>
<evidence type="ECO:0000256" key="2">
    <source>
        <dbReference type="ARBA" id="ARBA00023125"/>
    </source>
</evidence>
<dbReference type="Pfam" id="PF00440">
    <property type="entry name" value="TetR_N"/>
    <property type="match status" value="1"/>
</dbReference>
<evidence type="ECO:0000259" key="5">
    <source>
        <dbReference type="PROSITE" id="PS50977"/>
    </source>
</evidence>
<evidence type="ECO:0000256" key="1">
    <source>
        <dbReference type="ARBA" id="ARBA00023015"/>
    </source>
</evidence>
<evidence type="ECO:0000313" key="7">
    <source>
        <dbReference type="Proteomes" id="UP000037392"/>
    </source>
</evidence>
<dbReference type="InterPro" id="IPR001647">
    <property type="entry name" value="HTH_TetR"/>
</dbReference>
<dbReference type="PRINTS" id="PR00455">
    <property type="entry name" value="HTHTETR"/>
</dbReference>
<accession>A0A0J9BMN0</accession>
<keyword evidence="1" id="KW-0805">Transcription regulation</keyword>
<dbReference type="OrthoDB" id="494991at2"/>
<reference evidence="6 7" key="1">
    <citation type="submission" date="2011-04" db="EMBL/GenBank/DDBJ databases">
        <title>The Genome Sequence of Clostridium citroniae WAL-19142.</title>
        <authorList>
            <consortium name="The Broad Institute Genome Sequencing Platform"/>
            <person name="Earl A."/>
            <person name="Ward D."/>
            <person name="Feldgarden M."/>
            <person name="Gevers D."/>
            <person name="Warren Y.A."/>
            <person name="Tyrrell K.L."/>
            <person name="Citron D.M."/>
            <person name="Goldstein E.J."/>
            <person name="Daigneault M."/>
            <person name="Allen-Vercoe E."/>
            <person name="Young S.K."/>
            <person name="Zeng Q."/>
            <person name="Gargeya S."/>
            <person name="Fitzgerald M."/>
            <person name="Haas B."/>
            <person name="Abouelleil A."/>
            <person name="Alvarado L."/>
            <person name="Arachchi H.M."/>
            <person name="Berlin A."/>
            <person name="Brown A."/>
            <person name="Chapman S.B."/>
            <person name="Chen Z."/>
            <person name="Dunbar C."/>
            <person name="Freedman E."/>
            <person name="Gearin G."/>
            <person name="Gellesch M."/>
            <person name="Goldberg J."/>
            <person name="Griggs A."/>
            <person name="Gujja S."/>
            <person name="Heilman E.R."/>
            <person name="Heiman D."/>
            <person name="Howarth C."/>
            <person name="Larson L."/>
            <person name="Lui A."/>
            <person name="MacDonald P.J."/>
            <person name="Mehta T."/>
            <person name="Montmayeur A."/>
            <person name="Murphy C."/>
            <person name="Neiman D."/>
            <person name="Pearson M."/>
            <person name="Priest M."/>
            <person name="Roberts A."/>
            <person name="Saif S."/>
            <person name="Shea T."/>
            <person name="Shenoy N."/>
            <person name="Sisk P."/>
            <person name="Stolte C."/>
            <person name="Sykes S."/>
            <person name="White J."/>
            <person name="Yandava C."/>
            <person name="Wortman J."/>
            <person name="Nusbaum C."/>
            <person name="Birren B."/>
        </authorList>
    </citation>
    <scope>NUCLEOTIDE SEQUENCE [LARGE SCALE GENOMIC DNA]</scope>
    <source>
        <strain evidence="6 7">WAL-19142</strain>
    </source>
</reference>
<protein>
    <recommendedName>
        <fullName evidence="5">HTH tetR-type domain-containing protein</fullName>
    </recommendedName>
</protein>
<evidence type="ECO:0000256" key="4">
    <source>
        <dbReference type="PROSITE-ProRule" id="PRU00335"/>
    </source>
</evidence>
<feature type="domain" description="HTH tetR-type" evidence="5">
    <location>
        <begin position="6"/>
        <end position="66"/>
    </location>
</feature>
<dbReference type="InterPro" id="IPR023772">
    <property type="entry name" value="DNA-bd_HTH_TetR-type_CS"/>
</dbReference>
<dbReference type="PANTHER" id="PTHR30055">
    <property type="entry name" value="HTH-TYPE TRANSCRIPTIONAL REGULATOR RUTR"/>
    <property type="match status" value="1"/>
</dbReference>
<dbReference type="SUPFAM" id="SSF46689">
    <property type="entry name" value="Homeodomain-like"/>
    <property type="match status" value="1"/>
</dbReference>
<proteinExistence type="predicted"/>
<dbReference type="PROSITE" id="PS01081">
    <property type="entry name" value="HTH_TETR_1"/>
    <property type="match status" value="1"/>
</dbReference>
<dbReference type="AlphaFoldDB" id="A0A0J9BMN0"/>
<dbReference type="GO" id="GO:0003700">
    <property type="term" value="F:DNA-binding transcription factor activity"/>
    <property type="evidence" value="ECO:0007669"/>
    <property type="project" value="TreeGrafter"/>
</dbReference>
<feature type="DNA-binding region" description="H-T-H motif" evidence="4">
    <location>
        <begin position="29"/>
        <end position="48"/>
    </location>
</feature>
<name>A0A0J9BMN0_9FIRM</name>
<dbReference type="RefSeq" id="WP_007859887.1">
    <property type="nucleotide sequence ID" value="NZ_KQ235883.1"/>
</dbReference>
<evidence type="ECO:0000256" key="3">
    <source>
        <dbReference type="ARBA" id="ARBA00023163"/>
    </source>
</evidence>
<gene>
    <name evidence="6" type="ORF">HMPREF9470_04743</name>
</gene>
<dbReference type="Gene3D" id="1.10.357.10">
    <property type="entry name" value="Tetracycline Repressor, domain 2"/>
    <property type="match status" value="1"/>
</dbReference>